<dbReference type="Gene3D" id="1.20.1560.10">
    <property type="entry name" value="ABC transporter type 1, transmembrane domain"/>
    <property type="match status" value="1"/>
</dbReference>
<evidence type="ECO:0000256" key="4">
    <source>
        <dbReference type="ARBA" id="ARBA00022840"/>
    </source>
</evidence>
<dbReference type="CDD" id="cd03228">
    <property type="entry name" value="ABCC_MRP_Like"/>
    <property type="match status" value="1"/>
</dbReference>
<dbReference type="InterPro" id="IPR003439">
    <property type="entry name" value="ABC_transporter-like_ATP-bd"/>
</dbReference>
<protein>
    <submittedName>
        <fullName evidence="10">Thiol reductant ABC exporter subunit CydC</fullName>
    </submittedName>
</protein>
<keyword evidence="4" id="KW-0067">ATP-binding</keyword>
<keyword evidence="3" id="KW-0547">Nucleotide-binding</keyword>
<dbReference type="PROSITE" id="PS50929">
    <property type="entry name" value="ABC_TM1F"/>
    <property type="match status" value="1"/>
</dbReference>
<dbReference type="InterPro" id="IPR017871">
    <property type="entry name" value="ABC_transporter-like_CS"/>
</dbReference>
<dbReference type="GO" id="GO:0015421">
    <property type="term" value="F:ABC-type oligopeptide transporter activity"/>
    <property type="evidence" value="ECO:0007669"/>
    <property type="project" value="TreeGrafter"/>
</dbReference>
<evidence type="ECO:0000256" key="2">
    <source>
        <dbReference type="ARBA" id="ARBA00022692"/>
    </source>
</evidence>
<feature type="transmembrane region" description="Helical" evidence="7">
    <location>
        <begin position="133"/>
        <end position="152"/>
    </location>
</feature>
<evidence type="ECO:0000313" key="11">
    <source>
        <dbReference type="Proteomes" id="UP000288024"/>
    </source>
</evidence>
<accession>A0A437K795</accession>
<feature type="transmembrane region" description="Helical" evidence="7">
    <location>
        <begin position="52"/>
        <end position="72"/>
    </location>
</feature>
<evidence type="ECO:0000259" key="9">
    <source>
        <dbReference type="PROSITE" id="PS50929"/>
    </source>
</evidence>
<feature type="domain" description="ABC transporter" evidence="8">
    <location>
        <begin position="338"/>
        <end position="567"/>
    </location>
</feature>
<dbReference type="SMART" id="SM00382">
    <property type="entry name" value="AAA"/>
    <property type="match status" value="1"/>
</dbReference>
<dbReference type="SUPFAM" id="SSF52540">
    <property type="entry name" value="P-loop containing nucleoside triphosphate hydrolases"/>
    <property type="match status" value="1"/>
</dbReference>
<dbReference type="InterPro" id="IPR039421">
    <property type="entry name" value="Type_1_exporter"/>
</dbReference>
<dbReference type="PANTHER" id="PTHR43394:SF1">
    <property type="entry name" value="ATP-BINDING CASSETTE SUB-FAMILY B MEMBER 10, MITOCHONDRIAL"/>
    <property type="match status" value="1"/>
</dbReference>
<feature type="transmembrane region" description="Helical" evidence="7">
    <location>
        <begin position="273"/>
        <end position="299"/>
    </location>
</feature>
<evidence type="ECO:0000313" key="10">
    <source>
        <dbReference type="EMBL" id="RVT59426.1"/>
    </source>
</evidence>
<gene>
    <name evidence="10" type="primary">cydC</name>
    <name evidence="10" type="ORF">EM808_19190</name>
</gene>
<dbReference type="RefSeq" id="WP_127739821.1">
    <property type="nucleotide sequence ID" value="NZ_CAJCKN010000038.1"/>
</dbReference>
<evidence type="ECO:0000256" key="1">
    <source>
        <dbReference type="ARBA" id="ARBA00004651"/>
    </source>
</evidence>
<dbReference type="Pfam" id="PF00664">
    <property type="entry name" value="ABC_membrane"/>
    <property type="match status" value="1"/>
</dbReference>
<feature type="domain" description="ABC transmembrane type-1" evidence="9">
    <location>
        <begin position="19"/>
        <end position="302"/>
    </location>
</feature>
<dbReference type="InterPro" id="IPR027417">
    <property type="entry name" value="P-loop_NTPase"/>
</dbReference>
<organism evidence="10 11">
    <name type="scientific">Niallia taxi</name>
    <dbReference type="NCBI Taxonomy" id="2499688"/>
    <lineage>
        <taxon>Bacteria</taxon>
        <taxon>Bacillati</taxon>
        <taxon>Bacillota</taxon>
        <taxon>Bacilli</taxon>
        <taxon>Bacillales</taxon>
        <taxon>Bacillaceae</taxon>
        <taxon>Niallia</taxon>
    </lineage>
</organism>
<dbReference type="GO" id="GO:0045454">
    <property type="term" value="P:cell redox homeostasis"/>
    <property type="evidence" value="ECO:0007669"/>
    <property type="project" value="InterPro"/>
</dbReference>
<keyword evidence="2 7" id="KW-0812">Transmembrane</keyword>
<dbReference type="InterPro" id="IPR003593">
    <property type="entry name" value="AAA+_ATPase"/>
</dbReference>
<reference evidence="10 11" key="1">
    <citation type="submission" date="2019-01" db="EMBL/GenBank/DDBJ databases">
        <title>Bacillus sp. M5HDSG1-1, whole genome shotgun sequence.</title>
        <authorList>
            <person name="Tuo L."/>
        </authorList>
    </citation>
    <scope>NUCLEOTIDE SEQUENCE [LARGE SCALE GENOMIC DNA]</scope>
    <source>
        <strain evidence="10 11">M5HDSG1-1</strain>
    </source>
</reference>
<keyword evidence="6 7" id="KW-0472">Membrane</keyword>
<dbReference type="InterPro" id="IPR011527">
    <property type="entry name" value="ABC1_TM_dom"/>
</dbReference>
<dbReference type="GO" id="GO:0016887">
    <property type="term" value="F:ATP hydrolysis activity"/>
    <property type="evidence" value="ECO:0007669"/>
    <property type="project" value="InterPro"/>
</dbReference>
<dbReference type="PANTHER" id="PTHR43394">
    <property type="entry name" value="ATP-DEPENDENT PERMEASE MDL1, MITOCHONDRIAL"/>
    <property type="match status" value="1"/>
</dbReference>
<dbReference type="PROSITE" id="PS00211">
    <property type="entry name" value="ABC_TRANSPORTER_1"/>
    <property type="match status" value="1"/>
</dbReference>
<dbReference type="NCBIfam" id="TIGR02868">
    <property type="entry name" value="CydC"/>
    <property type="match status" value="1"/>
</dbReference>
<keyword evidence="5 7" id="KW-1133">Transmembrane helix</keyword>
<dbReference type="Gene3D" id="3.40.50.300">
    <property type="entry name" value="P-loop containing nucleotide triphosphate hydrolases"/>
    <property type="match status" value="1"/>
</dbReference>
<keyword evidence="11" id="KW-1185">Reference proteome</keyword>
<comment type="subcellular location">
    <subcellularLocation>
        <location evidence="1">Cell membrane</location>
        <topology evidence="1">Multi-pass membrane protein</topology>
    </subcellularLocation>
</comment>
<evidence type="ECO:0000259" key="8">
    <source>
        <dbReference type="PROSITE" id="PS50893"/>
    </source>
</evidence>
<dbReference type="InterPro" id="IPR014223">
    <property type="entry name" value="ABC_CydC/D"/>
</dbReference>
<dbReference type="SUPFAM" id="SSF90123">
    <property type="entry name" value="ABC transporter transmembrane region"/>
    <property type="match status" value="1"/>
</dbReference>
<evidence type="ECO:0000256" key="3">
    <source>
        <dbReference type="ARBA" id="ARBA00022741"/>
    </source>
</evidence>
<comment type="caution">
    <text evidence="10">The sequence shown here is derived from an EMBL/GenBank/DDBJ whole genome shotgun (WGS) entry which is preliminary data.</text>
</comment>
<proteinExistence type="predicted"/>
<sequence length="572" mass="64128">MSALLKVIKLVLIEKKDIVIAVICGFIAGISSVGLFAASGYLISKSALTPPFYTLIVLTSTVKLLGLVKAGAKYGERLYSHRATFTILSNLRVAFFEKLTPLVPNVFQKYRSGDLLARVVGDVESLQNFFLRVFYPPMVLLLVFISTIFFASFYSMEIAVILLIGFLLTTVLIPALFTLRQVKINGKVRNERGELSTYITEMMFGFRDLKLFQQLQTKQNHLISQSEAYIAQQKAKNINKISSQSFNGFITFVVSWFVLAFGAYLVTNGTLEGIFLAMLVMVSLTVFEPAAPMAVFPIYMQESSDASKRLYDVVEDPDVQVNETKATIFKLPDNAPSLHFKEIQFTHQGDWRTTIPNLSLTIPSKSKVAIVGASGSGKSTLLQIALKLLQVQNGKVFWDKQDTASIAGEAIWEQAKVVLQENHFFYGTIRENLKLAGAELTDDQLKAALTNVNLEQFSLDQQVLENGENLSGGEKQRLAIARAFLKKGHLWLLDEPTSSLDALTEQSIYQRLFEYAKEDTLILISHRLQGLDRMDLIIVMDQGNIIEYGSYQELLNKEGYFFQMKTLEESLL</sequence>
<dbReference type="GeneID" id="87619637"/>
<feature type="transmembrane region" description="Helical" evidence="7">
    <location>
        <begin position="18"/>
        <end position="40"/>
    </location>
</feature>
<dbReference type="EMBL" id="RZTZ01000009">
    <property type="protein sequence ID" value="RVT59426.1"/>
    <property type="molecule type" value="Genomic_DNA"/>
</dbReference>
<dbReference type="PROSITE" id="PS50893">
    <property type="entry name" value="ABC_TRANSPORTER_2"/>
    <property type="match status" value="1"/>
</dbReference>
<evidence type="ECO:0000256" key="5">
    <source>
        <dbReference type="ARBA" id="ARBA00022989"/>
    </source>
</evidence>
<dbReference type="CDD" id="cd18585">
    <property type="entry name" value="ABC_6TM_CydC"/>
    <property type="match status" value="1"/>
</dbReference>
<dbReference type="GO" id="GO:0034775">
    <property type="term" value="P:glutathione transmembrane transport"/>
    <property type="evidence" value="ECO:0007669"/>
    <property type="project" value="InterPro"/>
</dbReference>
<feature type="transmembrane region" description="Helical" evidence="7">
    <location>
        <begin position="158"/>
        <end position="179"/>
    </location>
</feature>
<dbReference type="GO" id="GO:0005886">
    <property type="term" value="C:plasma membrane"/>
    <property type="evidence" value="ECO:0007669"/>
    <property type="project" value="UniProtKB-SubCell"/>
</dbReference>
<feature type="transmembrane region" description="Helical" evidence="7">
    <location>
        <begin position="246"/>
        <end position="267"/>
    </location>
</feature>
<name>A0A437K795_9BACI</name>
<dbReference type="Proteomes" id="UP000288024">
    <property type="component" value="Unassembled WGS sequence"/>
</dbReference>
<dbReference type="InterPro" id="IPR036640">
    <property type="entry name" value="ABC1_TM_sf"/>
</dbReference>
<dbReference type="Pfam" id="PF00005">
    <property type="entry name" value="ABC_tran"/>
    <property type="match status" value="1"/>
</dbReference>
<dbReference type="AlphaFoldDB" id="A0A437K795"/>
<evidence type="ECO:0000256" key="7">
    <source>
        <dbReference type="SAM" id="Phobius"/>
    </source>
</evidence>
<evidence type="ECO:0000256" key="6">
    <source>
        <dbReference type="ARBA" id="ARBA00023136"/>
    </source>
</evidence>
<dbReference type="GO" id="GO:0005524">
    <property type="term" value="F:ATP binding"/>
    <property type="evidence" value="ECO:0007669"/>
    <property type="project" value="UniProtKB-KW"/>
</dbReference>